<evidence type="ECO:0000313" key="4">
    <source>
        <dbReference type="EMBL" id="KAG3220916.1"/>
    </source>
</evidence>
<dbReference type="VEuPathDB" id="FungiDB:PC110_g2484"/>
<proteinExistence type="predicted"/>
<dbReference type="Proteomes" id="UP000735874">
    <property type="component" value="Unassembled WGS sequence"/>
</dbReference>
<evidence type="ECO:0000313" key="2">
    <source>
        <dbReference type="EMBL" id="KAG2921735.1"/>
    </source>
</evidence>
<dbReference type="EMBL" id="RCMG01000296">
    <property type="protein sequence ID" value="KAG2857299.1"/>
    <property type="molecule type" value="Genomic_DNA"/>
</dbReference>
<dbReference type="EMBL" id="RCMI01000259">
    <property type="protein sequence ID" value="KAG2921735.1"/>
    <property type="molecule type" value="Genomic_DNA"/>
</dbReference>
<sequence length="43" mass="4988">MRIHEVEDALTRVMRKLRPVTVKAVKKCLEGLAIKVGHKFEKE</sequence>
<dbReference type="OrthoDB" id="10279969at2759"/>
<accession>A0A329SZC5</accession>
<organism evidence="5 6">
    <name type="scientific">Phytophthora cactorum</name>
    <dbReference type="NCBI Taxonomy" id="29920"/>
    <lineage>
        <taxon>Eukaryota</taxon>
        <taxon>Sar</taxon>
        <taxon>Stramenopiles</taxon>
        <taxon>Oomycota</taxon>
        <taxon>Peronosporomycetes</taxon>
        <taxon>Peronosporales</taxon>
        <taxon>Peronosporaceae</taxon>
        <taxon>Phytophthora</taxon>
    </lineage>
</organism>
<keyword evidence="6" id="KW-1185">Reference proteome</keyword>
<dbReference type="Proteomes" id="UP000760860">
    <property type="component" value="Unassembled WGS sequence"/>
</dbReference>
<dbReference type="AlphaFoldDB" id="A0A329SZC5"/>
<dbReference type="Proteomes" id="UP000736787">
    <property type="component" value="Unassembled WGS sequence"/>
</dbReference>
<evidence type="ECO:0000313" key="6">
    <source>
        <dbReference type="Proteomes" id="UP000251314"/>
    </source>
</evidence>
<protein>
    <submittedName>
        <fullName evidence="5">Uncharacterized protein</fullName>
    </submittedName>
</protein>
<evidence type="ECO:0000313" key="3">
    <source>
        <dbReference type="EMBL" id="KAG2939316.1"/>
    </source>
</evidence>
<reference evidence="5 6" key="1">
    <citation type="submission" date="2018-01" db="EMBL/GenBank/DDBJ databases">
        <title>Draft genome of the strawberry crown rot pathogen Phytophthora cactorum.</title>
        <authorList>
            <person name="Armitage A.D."/>
            <person name="Lysoe E."/>
            <person name="Nellist C.F."/>
            <person name="Harrison R.J."/>
            <person name="Brurberg M.B."/>
        </authorList>
    </citation>
    <scope>NUCLEOTIDE SEQUENCE [LARGE SCALE GENOMIC DNA]</scope>
    <source>
        <strain evidence="5 6">10300</strain>
    </source>
</reference>
<dbReference type="Proteomes" id="UP000774804">
    <property type="component" value="Unassembled WGS sequence"/>
</dbReference>
<dbReference type="EMBL" id="RCMK01000276">
    <property type="protein sequence ID" value="KAG2939316.1"/>
    <property type="molecule type" value="Genomic_DNA"/>
</dbReference>
<comment type="caution">
    <text evidence="5">The sequence shown here is derived from an EMBL/GenBank/DDBJ whole genome shotgun (WGS) entry which is preliminary data.</text>
</comment>
<name>A0A329SZC5_9STRA</name>
<evidence type="ECO:0000313" key="1">
    <source>
        <dbReference type="EMBL" id="KAG2857299.1"/>
    </source>
</evidence>
<dbReference type="EMBL" id="RCMV01000241">
    <property type="protein sequence ID" value="KAG3220916.1"/>
    <property type="molecule type" value="Genomic_DNA"/>
</dbReference>
<evidence type="ECO:0000313" key="5">
    <source>
        <dbReference type="EMBL" id="RAW41318.1"/>
    </source>
</evidence>
<gene>
    <name evidence="5" type="ORF">PC110_g2484</name>
    <name evidence="1" type="ORF">PC113_g10816</name>
    <name evidence="2" type="ORF">PC115_g9426</name>
    <name evidence="3" type="ORF">PC117_g10982</name>
    <name evidence="4" type="ORF">PC129_g8326</name>
</gene>
<reference evidence="1" key="2">
    <citation type="submission" date="2018-10" db="EMBL/GenBank/DDBJ databases">
        <title>Effector identification in a new, highly contiguous assembly of the strawberry crown rot pathogen Phytophthora cactorum.</title>
        <authorList>
            <person name="Armitage A.D."/>
            <person name="Nellist C.F."/>
            <person name="Bates H."/>
            <person name="Vickerstaff R.J."/>
            <person name="Harrison R.J."/>
        </authorList>
    </citation>
    <scope>NUCLEOTIDE SEQUENCE</scope>
    <source>
        <strain evidence="1">15-7</strain>
        <strain evidence="2">4032</strain>
        <strain evidence="3">4040</strain>
        <strain evidence="4">P421</strain>
    </source>
</reference>
<dbReference type="EMBL" id="MJFZ01000032">
    <property type="protein sequence ID" value="RAW41318.1"/>
    <property type="molecule type" value="Genomic_DNA"/>
</dbReference>
<dbReference type="Proteomes" id="UP000251314">
    <property type="component" value="Unassembled WGS sequence"/>
</dbReference>